<dbReference type="InterPro" id="IPR050640">
    <property type="entry name" value="Bact_2-comp_sensor_kinase"/>
</dbReference>
<evidence type="ECO:0000256" key="11">
    <source>
        <dbReference type="ARBA" id="ARBA00023136"/>
    </source>
</evidence>
<dbReference type="EC" id="2.7.13.3" evidence="3"/>
<keyword evidence="8 16" id="KW-0418">Kinase</keyword>
<keyword evidence="11 13" id="KW-0472">Membrane</keyword>
<organism evidence="16 17">
    <name type="scientific">Neobacillus bataviensis</name>
    <dbReference type="NCBI Taxonomy" id="220685"/>
    <lineage>
        <taxon>Bacteria</taxon>
        <taxon>Bacillati</taxon>
        <taxon>Bacillota</taxon>
        <taxon>Bacilli</taxon>
        <taxon>Bacillales</taxon>
        <taxon>Bacillaceae</taxon>
        <taxon>Neobacillus</taxon>
    </lineage>
</organism>
<dbReference type="GO" id="GO:0000155">
    <property type="term" value="F:phosphorelay sensor kinase activity"/>
    <property type="evidence" value="ECO:0007669"/>
    <property type="project" value="InterPro"/>
</dbReference>
<proteinExistence type="predicted"/>
<evidence type="ECO:0000256" key="1">
    <source>
        <dbReference type="ARBA" id="ARBA00000085"/>
    </source>
</evidence>
<dbReference type="InterPro" id="IPR036890">
    <property type="entry name" value="HATPase_C_sf"/>
</dbReference>
<dbReference type="Gene3D" id="3.30.565.10">
    <property type="entry name" value="Histidine kinase-like ATPase, C-terminal domain"/>
    <property type="match status" value="1"/>
</dbReference>
<name>A0A561DES7_9BACI</name>
<dbReference type="PANTHER" id="PTHR34220">
    <property type="entry name" value="SENSOR HISTIDINE KINASE YPDA"/>
    <property type="match status" value="1"/>
</dbReference>
<evidence type="ECO:0000259" key="15">
    <source>
        <dbReference type="PROSITE" id="PS50885"/>
    </source>
</evidence>
<feature type="transmembrane region" description="Helical" evidence="13">
    <location>
        <begin position="293"/>
        <end position="315"/>
    </location>
</feature>
<dbReference type="Pfam" id="PF00672">
    <property type="entry name" value="HAMP"/>
    <property type="match status" value="1"/>
</dbReference>
<evidence type="ECO:0000256" key="12">
    <source>
        <dbReference type="SAM" id="Coils"/>
    </source>
</evidence>
<dbReference type="InterPro" id="IPR005467">
    <property type="entry name" value="His_kinase_dom"/>
</dbReference>
<dbReference type="GO" id="GO:0005524">
    <property type="term" value="F:ATP binding"/>
    <property type="evidence" value="ECO:0007669"/>
    <property type="project" value="UniProtKB-KW"/>
</dbReference>
<keyword evidence="10" id="KW-0902">Two-component regulatory system</keyword>
<evidence type="ECO:0000256" key="3">
    <source>
        <dbReference type="ARBA" id="ARBA00012438"/>
    </source>
</evidence>
<dbReference type="PROSITE" id="PS50885">
    <property type="entry name" value="HAMP"/>
    <property type="match status" value="1"/>
</dbReference>
<evidence type="ECO:0000259" key="14">
    <source>
        <dbReference type="PROSITE" id="PS50109"/>
    </source>
</evidence>
<dbReference type="AlphaFoldDB" id="A0A561DES7"/>
<dbReference type="GO" id="GO:0005886">
    <property type="term" value="C:plasma membrane"/>
    <property type="evidence" value="ECO:0007669"/>
    <property type="project" value="UniProtKB-SubCell"/>
</dbReference>
<keyword evidence="9" id="KW-0067">ATP-binding</keyword>
<feature type="coiled-coil region" evidence="12">
    <location>
        <begin position="354"/>
        <end position="391"/>
    </location>
</feature>
<comment type="catalytic activity">
    <reaction evidence="1">
        <text>ATP + protein L-histidine = ADP + protein N-phospho-L-histidine.</text>
        <dbReference type="EC" id="2.7.13.3"/>
    </reaction>
</comment>
<evidence type="ECO:0000256" key="9">
    <source>
        <dbReference type="ARBA" id="ARBA00022840"/>
    </source>
</evidence>
<dbReference type="Pfam" id="PF02518">
    <property type="entry name" value="HATPase_c"/>
    <property type="match status" value="1"/>
</dbReference>
<dbReference type="InterPro" id="IPR003594">
    <property type="entry name" value="HATPase_dom"/>
</dbReference>
<gene>
    <name evidence="16" type="ORF">FB550_105236</name>
</gene>
<keyword evidence="13" id="KW-0812">Transmembrane</keyword>
<dbReference type="RefSeq" id="WP_261380645.1">
    <property type="nucleotide sequence ID" value="NZ_VIVN01000005.1"/>
</dbReference>
<dbReference type="Proteomes" id="UP000319671">
    <property type="component" value="Unassembled WGS sequence"/>
</dbReference>
<keyword evidence="17" id="KW-1185">Reference proteome</keyword>
<keyword evidence="7" id="KW-0547">Nucleotide-binding</keyword>
<evidence type="ECO:0000256" key="4">
    <source>
        <dbReference type="ARBA" id="ARBA00022475"/>
    </source>
</evidence>
<evidence type="ECO:0000256" key="2">
    <source>
        <dbReference type="ARBA" id="ARBA00004651"/>
    </source>
</evidence>
<evidence type="ECO:0000256" key="13">
    <source>
        <dbReference type="SAM" id="Phobius"/>
    </source>
</evidence>
<keyword evidence="5" id="KW-0597">Phosphoprotein</keyword>
<dbReference type="EMBL" id="VIVN01000005">
    <property type="protein sequence ID" value="TWE01867.1"/>
    <property type="molecule type" value="Genomic_DNA"/>
</dbReference>
<comment type="subcellular location">
    <subcellularLocation>
        <location evidence="2">Cell membrane</location>
        <topology evidence="2">Multi-pass membrane protein</topology>
    </subcellularLocation>
</comment>
<feature type="domain" description="Histidine kinase" evidence="14">
    <location>
        <begin position="419"/>
        <end position="592"/>
    </location>
</feature>
<accession>A0A561DES7</accession>
<feature type="transmembrane region" description="Helical" evidence="13">
    <location>
        <begin position="17"/>
        <end position="36"/>
    </location>
</feature>
<keyword evidence="12" id="KW-0175">Coiled coil</keyword>
<evidence type="ECO:0000256" key="8">
    <source>
        <dbReference type="ARBA" id="ARBA00022777"/>
    </source>
</evidence>
<dbReference type="Gene3D" id="6.10.340.10">
    <property type="match status" value="1"/>
</dbReference>
<comment type="caution">
    <text evidence="16">The sequence shown here is derived from an EMBL/GenBank/DDBJ whole genome shotgun (WGS) entry which is preliminary data.</text>
</comment>
<sequence length="596" mass="68042">MKYFIKKFNDRNIHSKLVFSFFVAVIIPLLIVGFYLTHELRTKALNDAITESAANIERVKKRTAETLESAIYVANNLTLDQQLKELVNTRYTTRQQVVEAYRGYTAFKTSLNNFNELSNIRLYVDNPTMLNNWEFMPADDSIKNTFWYKSADKANGLNGWFYMPDETKKSRKYLSLVRKINYFDYKTSTTLVIDVNTDNLNTILNQESSPIMIVDDNNNVVVSNRKSFIGKKLDHIIKTDQRLIGNKGSIRGKVNGQQSEIVVDLLLPDTSLNELKFVSVIPNDTILADANSFVYLGVTVIFISLVIAVILIYLFSQLISHRIVTLSNQINVVAEGNLDEVIHVEGSDEIGLLSNRLNRMVRNIKDLITELEKMHLEKNILEKRQQEMKLKMMASQINPHFLFNALESIRMKAHIKGEKEISSVVKQLGKLMRKSIEVSAEMIYLKKEIEMVVSYLEIQKFRYEDRLEYELDIDPLSESLFIHPLIIQPLVENAVIHGLEDKGKGGRVSVITRVLENHLQVRVKDNGTGISKEKIEAIHRTLNNIDDSKENRIGLMNVHQRLCLTFGNSSGLVIESEVGKGTCISFSIPKGGNEYV</sequence>
<dbReference type="Pfam" id="PF06580">
    <property type="entry name" value="His_kinase"/>
    <property type="match status" value="1"/>
</dbReference>
<dbReference type="CDD" id="cd06225">
    <property type="entry name" value="HAMP"/>
    <property type="match status" value="1"/>
</dbReference>
<keyword evidence="13" id="KW-1133">Transmembrane helix</keyword>
<evidence type="ECO:0000313" key="16">
    <source>
        <dbReference type="EMBL" id="TWE01867.1"/>
    </source>
</evidence>
<dbReference type="InterPro" id="IPR003660">
    <property type="entry name" value="HAMP_dom"/>
</dbReference>
<dbReference type="InterPro" id="IPR010559">
    <property type="entry name" value="Sig_transdc_His_kin_internal"/>
</dbReference>
<dbReference type="PROSITE" id="PS50109">
    <property type="entry name" value="HIS_KIN"/>
    <property type="match status" value="1"/>
</dbReference>
<dbReference type="SMART" id="SM00304">
    <property type="entry name" value="HAMP"/>
    <property type="match status" value="1"/>
</dbReference>
<protein>
    <recommendedName>
        <fullName evidence="3">histidine kinase</fullName>
        <ecNumber evidence="3">2.7.13.3</ecNumber>
    </recommendedName>
</protein>
<evidence type="ECO:0000313" key="17">
    <source>
        <dbReference type="Proteomes" id="UP000319671"/>
    </source>
</evidence>
<evidence type="ECO:0000256" key="7">
    <source>
        <dbReference type="ARBA" id="ARBA00022741"/>
    </source>
</evidence>
<feature type="domain" description="HAMP" evidence="15">
    <location>
        <begin position="317"/>
        <end position="369"/>
    </location>
</feature>
<dbReference type="SMART" id="SM00387">
    <property type="entry name" value="HATPase_c"/>
    <property type="match status" value="1"/>
</dbReference>
<dbReference type="SUPFAM" id="SSF158472">
    <property type="entry name" value="HAMP domain-like"/>
    <property type="match status" value="1"/>
</dbReference>
<keyword evidence="6" id="KW-0808">Transferase</keyword>
<evidence type="ECO:0000256" key="10">
    <source>
        <dbReference type="ARBA" id="ARBA00023012"/>
    </source>
</evidence>
<evidence type="ECO:0000256" key="5">
    <source>
        <dbReference type="ARBA" id="ARBA00022553"/>
    </source>
</evidence>
<dbReference type="PANTHER" id="PTHR34220:SF7">
    <property type="entry name" value="SENSOR HISTIDINE KINASE YPDA"/>
    <property type="match status" value="1"/>
</dbReference>
<reference evidence="16 17" key="1">
    <citation type="submission" date="2019-06" db="EMBL/GenBank/DDBJ databases">
        <title>Sorghum-associated microbial communities from plants grown in Nebraska, USA.</title>
        <authorList>
            <person name="Schachtman D."/>
        </authorList>
    </citation>
    <scope>NUCLEOTIDE SEQUENCE [LARGE SCALE GENOMIC DNA]</scope>
    <source>
        <strain evidence="16 17">2482</strain>
    </source>
</reference>
<evidence type="ECO:0000256" key="6">
    <source>
        <dbReference type="ARBA" id="ARBA00022679"/>
    </source>
</evidence>
<dbReference type="SUPFAM" id="SSF55874">
    <property type="entry name" value="ATPase domain of HSP90 chaperone/DNA topoisomerase II/histidine kinase"/>
    <property type="match status" value="1"/>
</dbReference>
<keyword evidence="4" id="KW-1003">Cell membrane</keyword>